<evidence type="ECO:0000256" key="1">
    <source>
        <dbReference type="SAM" id="Coils"/>
    </source>
</evidence>
<keyword evidence="4" id="KW-1185">Reference proteome</keyword>
<dbReference type="Proteomes" id="UP001249851">
    <property type="component" value="Unassembled WGS sequence"/>
</dbReference>
<feature type="region of interest" description="Disordered" evidence="2">
    <location>
        <begin position="280"/>
        <end position="301"/>
    </location>
</feature>
<reference evidence="3" key="1">
    <citation type="journal article" date="2023" name="G3 (Bethesda)">
        <title>Whole genome assembly and annotation of the endangered Caribbean coral Acropora cervicornis.</title>
        <authorList>
            <person name="Selwyn J.D."/>
            <person name="Vollmer S.V."/>
        </authorList>
    </citation>
    <scope>NUCLEOTIDE SEQUENCE</scope>
    <source>
        <strain evidence="3">K2</strain>
    </source>
</reference>
<sequence>YSVRESTLEKYKADYEEATDRLKQNEKEITRLKNDLARNKEKLTHALEYKADREELKDKIRKSKEAIALQKEETEQVRKDLDDERHDLKMAQTRCQERGRKIQMLNLELNEVKDTLKIARNVIEEKENNMKSIKEALEDEKQQKEKLEKKLEIMLHLEEKLKYVEEEKHRLECRLKNTELELKETQTSLEQSHCKRKEQDNTVDLLEKGNKRLNEQLDDKADEIKNLNRNIFELDQEMGEKLKEIVQLESQLDDIRTQYWNLWNSYQNDRDWWKQRAEKVLGRRPKSAPPSRRGPPGEYQRDRMSLASRRLMKRIGPPRLNSSYINSRHKVYNWPIFSD</sequence>
<comment type="caution">
    <text evidence="3">The sequence shown here is derived from an EMBL/GenBank/DDBJ whole genome shotgun (WGS) entry which is preliminary data.</text>
</comment>
<organism evidence="3 4">
    <name type="scientific">Acropora cervicornis</name>
    <name type="common">Staghorn coral</name>
    <dbReference type="NCBI Taxonomy" id="6130"/>
    <lineage>
        <taxon>Eukaryota</taxon>
        <taxon>Metazoa</taxon>
        <taxon>Cnidaria</taxon>
        <taxon>Anthozoa</taxon>
        <taxon>Hexacorallia</taxon>
        <taxon>Scleractinia</taxon>
        <taxon>Astrocoeniina</taxon>
        <taxon>Acroporidae</taxon>
        <taxon>Acropora</taxon>
    </lineage>
</organism>
<evidence type="ECO:0000313" key="4">
    <source>
        <dbReference type="Proteomes" id="UP001249851"/>
    </source>
</evidence>
<reference evidence="3" key="2">
    <citation type="journal article" date="2023" name="Science">
        <title>Genomic signatures of disease resistance in endangered staghorn corals.</title>
        <authorList>
            <person name="Vollmer S.V."/>
            <person name="Selwyn J.D."/>
            <person name="Despard B.A."/>
            <person name="Roesel C.L."/>
        </authorList>
    </citation>
    <scope>NUCLEOTIDE SEQUENCE</scope>
    <source>
        <strain evidence="3">K2</strain>
    </source>
</reference>
<keyword evidence="1" id="KW-0175">Coiled coil</keyword>
<evidence type="ECO:0000256" key="2">
    <source>
        <dbReference type="SAM" id="MobiDB-lite"/>
    </source>
</evidence>
<accession>A0AAD9QG63</accession>
<feature type="coiled-coil region" evidence="1">
    <location>
        <begin position="8"/>
        <end position="258"/>
    </location>
</feature>
<dbReference type="AlphaFoldDB" id="A0AAD9QG63"/>
<proteinExistence type="predicted"/>
<evidence type="ECO:0000313" key="3">
    <source>
        <dbReference type="EMBL" id="KAK2560713.1"/>
    </source>
</evidence>
<feature type="non-terminal residue" evidence="3">
    <location>
        <position position="339"/>
    </location>
</feature>
<dbReference type="EMBL" id="JARQWQ010000035">
    <property type="protein sequence ID" value="KAK2560713.1"/>
    <property type="molecule type" value="Genomic_DNA"/>
</dbReference>
<gene>
    <name evidence="3" type="ORF">P5673_016480</name>
</gene>
<protein>
    <submittedName>
        <fullName evidence="3">Uncharacterized protein</fullName>
    </submittedName>
</protein>
<name>A0AAD9QG63_ACRCE</name>